<feature type="region of interest" description="Disordered" evidence="1">
    <location>
        <begin position="1"/>
        <end position="78"/>
    </location>
</feature>
<proteinExistence type="predicted"/>
<keyword evidence="3" id="KW-1185">Reference proteome</keyword>
<name>A0A8H3PKF2_9LECA</name>
<accession>A0A8H3PKF2</accession>
<comment type="caution">
    <text evidence="2">The sequence shown here is derived from an EMBL/GenBank/DDBJ whole genome shotgun (WGS) entry which is preliminary data.</text>
</comment>
<evidence type="ECO:0000313" key="3">
    <source>
        <dbReference type="Proteomes" id="UP000664203"/>
    </source>
</evidence>
<protein>
    <submittedName>
        <fullName evidence="2">Uncharacterized protein</fullName>
    </submittedName>
</protein>
<organism evidence="2 3">
    <name type="scientific">Alectoria fallacina</name>
    <dbReference type="NCBI Taxonomy" id="1903189"/>
    <lineage>
        <taxon>Eukaryota</taxon>
        <taxon>Fungi</taxon>
        <taxon>Dikarya</taxon>
        <taxon>Ascomycota</taxon>
        <taxon>Pezizomycotina</taxon>
        <taxon>Lecanoromycetes</taxon>
        <taxon>OSLEUM clade</taxon>
        <taxon>Lecanoromycetidae</taxon>
        <taxon>Lecanorales</taxon>
        <taxon>Lecanorineae</taxon>
        <taxon>Parmeliaceae</taxon>
        <taxon>Alectoria</taxon>
    </lineage>
</organism>
<dbReference type="EMBL" id="CAJPDR010000928">
    <property type="protein sequence ID" value="CAF9943217.1"/>
    <property type="molecule type" value="Genomic_DNA"/>
</dbReference>
<reference evidence="2" key="1">
    <citation type="submission" date="2021-03" db="EMBL/GenBank/DDBJ databases">
        <authorList>
            <person name="Tagirdzhanova G."/>
        </authorList>
    </citation>
    <scope>NUCLEOTIDE SEQUENCE</scope>
</reference>
<feature type="compositionally biased region" description="Polar residues" evidence="1">
    <location>
        <begin position="65"/>
        <end position="75"/>
    </location>
</feature>
<feature type="compositionally biased region" description="Low complexity" evidence="1">
    <location>
        <begin position="1"/>
        <end position="19"/>
    </location>
</feature>
<evidence type="ECO:0000313" key="2">
    <source>
        <dbReference type="EMBL" id="CAF9943217.1"/>
    </source>
</evidence>
<sequence>MHPTSETPTTSPSTNPSSSDSRHLQPQPPNPGSLNDHFDWDWTLPAKGLDPRPQSTGVLDPDRPASSSRMTNSFDLQPPVASRHFSDLSKIDYQNVRLNNQSAFLATALPDTTRPTPPNPLYNHYSKKGTKLGETEFCTFLQLCTKLQGHVVLARQVAFNPVVATDSSTTTSSSSSSSTTPMISVAQLQEMLGDIHSSCDVIFSVYGQGILSKPTPQLIEDLDHASVSLAIALIFKIFQTCDALLSYNQLKDQGLNDLLLHKRLDFNLMQARIVVSKIEELTQGCFAVSRNVALTASYVEDKFRAIR</sequence>
<dbReference type="AlphaFoldDB" id="A0A8H3PKF2"/>
<dbReference type="Proteomes" id="UP000664203">
    <property type="component" value="Unassembled WGS sequence"/>
</dbReference>
<evidence type="ECO:0000256" key="1">
    <source>
        <dbReference type="SAM" id="MobiDB-lite"/>
    </source>
</evidence>
<gene>
    <name evidence="2" type="ORF">ALECFALPRED_010849</name>
</gene>
<dbReference type="OrthoDB" id="4337564at2759"/>